<reference evidence="3 4" key="1">
    <citation type="submission" date="2022-10" db="EMBL/GenBank/DDBJ databases">
        <title>Chitinophaga nivalis PC15 sp. nov., isolated from Pyeongchang county, South Korea.</title>
        <authorList>
            <person name="Trinh H.N."/>
        </authorList>
    </citation>
    <scope>NUCLEOTIDE SEQUENCE [LARGE SCALE GENOMIC DNA]</scope>
    <source>
        <strain evidence="3 4">PC14</strain>
    </source>
</reference>
<dbReference type="Proteomes" id="UP001207742">
    <property type="component" value="Unassembled WGS sequence"/>
</dbReference>
<feature type="domain" description="Tail specific protease" evidence="2">
    <location>
        <begin position="577"/>
        <end position="726"/>
    </location>
</feature>
<dbReference type="PROSITE" id="PS51257">
    <property type="entry name" value="PROKAR_LIPOPROTEIN"/>
    <property type="match status" value="1"/>
</dbReference>
<evidence type="ECO:0000313" key="4">
    <source>
        <dbReference type="Proteomes" id="UP001207742"/>
    </source>
</evidence>
<proteinExistence type="predicted"/>
<dbReference type="Gene3D" id="3.30.750.44">
    <property type="match status" value="1"/>
</dbReference>
<dbReference type="Gene3D" id="2.60.120.260">
    <property type="entry name" value="Galactose-binding domain-like"/>
    <property type="match status" value="1"/>
</dbReference>
<dbReference type="SUPFAM" id="SSF52096">
    <property type="entry name" value="ClpP/crotonase"/>
    <property type="match status" value="1"/>
</dbReference>
<dbReference type="RefSeq" id="WP_264729705.1">
    <property type="nucleotide sequence ID" value="NZ_JAPDNR010000001.1"/>
</dbReference>
<name>A0ABT3IJP0_9BACT</name>
<organism evidence="3 4">
    <name type="scientific">Chitinophaga nivalis</name>
    <dbReference type="NCBI Taxonomy" id="2991709"/>
    <lineage>
        <taxon>Bacteria</taxon>
        <taxon>Pseudomonadati</taxon>
        <taxon>Bacteroidota</taxon>
        <taxon>Chitinophagia</taxon>
        <taxon>Chitinophagales</taxon>
        <taxon>Chitinophagaceae</taxon>
        <taxon>Chitinophaga</taxon>
    </lineage>
</organism>
<protein>
    <submittedName>
        <fullName evidence="3">S41 family peptidase</fullName>
    </submittedName>
</protein>
<dbReference type="InterPro" id="IPR036034">
    <property type="entry name" value="PDZ_sf"/>
</dbReference>
<keyword evidence="4" id="KW-1185">Reference proteome</keyword>
<dbReference type="EMBL" id="JAPDNS010000001">
    <property type="protein sequence ID" value="MCW3484186.1"/>
    <property type="molecule type" value="Genomic_DNA"/>
</dbReference>
<evidence type="ECO:0000313" key="3">
    <source>
        <dbReference type="EMBL" id="MCW3484186.1"/>
    </source>
</evidence>
<dbReference type="Gene3D" id="3.90.226.10">
    <property type="entry name" value="2-enoyl-CoA Hydratase, Chain A, domain 1"/>
    <property type="match status" value="1"/>
</dbReference>
<dbReference type="Pfam" id="PF03572">
    <property type="entry name" value="Peptidase_S41"/>
    <property type="match status" value="1"/>
</dbReference>
<accession>A0ABT3IJP0</accession>
<gene>
    <name evidence="3" type="ORF">OL497_09800</name>
</gene>
<keyword evidence="1" id="KW-0732">Signal</keyword>
<dbReference type="CDD" id="cd07562">
    <property type="entry name" value="Peptidase_S41_TRI"/>
    <property type="match status" value="1"/>
</dbReference>
<feature type="chain" id="PRO_5046663843" evidence="1">
    <location>
        <begin position="20"/>
        <end position="753"/>
    </location>
</feature>
<dbReference type="Gene3D" id="2.30.42.10">
    <property type="match status" value="1"/>
</dbReference>
<evidence type="ECO:0000259" key="2">
    <source>
        <dbReference type="Pfam" id="PF03572"/>
    </source>
</evidence>
<feature type="signal peptide" evidence="1">
    <location>
        <begin position="1"/>
        <end position="19"/>
    </location>
</feature>
<dbReference type="InterPro" id="IPR005151">
    <property type="entry name" value="Tail-specific_protease"/>
</dbReference>
<dbReference type="InterPro" id="IPR029045">
    <property type="entry name" value="ClpP/crotonase-like_dom_sf"/>
</dbReference>
<comment type="caution">
    <text evidence="3">The sequence shown here is derived from an EMBL/GenBank/DDBJ whole genome shotgun (WGS) entry which is preliminary data.</text>
</comment>
<evidence type="ECO:0000256" key="1">
    <source>
        <dbReference type="SAM" id="SignalP"/>
    </source>
</evidence>
<sequence>MYKTLFAFFLCLTTYACRAQSSLYNLNFEQVDPSTGYPLHWGLGSITGTINPVEAGAFRIDSTVSHQGRNALLIDRKGTGWVACSYKISRVFAGKKIQLKGYLKTALEKGQAAIWMRIDGREGNPIAFNNMEDRMVTGTTAWEEYTITLNYEPEIAADILVGVLFIGEGKVWADDLRVTIDDKDISTAAVYPTVVPPAALDTAFDKGSGITAIPIAKKDMTNLVNLGQLWGFLKYYHAGVNRGEYNMDAALFRVLPQIINAGSKTTADSVLEKWVDGFGKPAPCPSCQSVTTAKNATQLPVFGQLFETGNFPASLREKLIYIRDNRDTATLHYYITHNRYIHNPEFRNEKKYREAGTYPDAGMRLLSLYRFWNMIRYFFPARHLITKDWDGVLQTAIPEFCQATDSTEYVKACLKLIGQVEDTHANIWPGNKTLDKAKGEWMTPFKARFIEDKLVVTSYYKDTLAIRESIYIGDVIEAIDGTPVQQLVQRYQPLTPASNRERMLRDVANSTGWLLRGQLPQVRVKIRRNGKTAEVLIPRIRLAPFMWQGDGNERKVAVGYKLLPDNIGYLYPANLKDPDLDKVKKLLGNTRGIIIDLRCYPGTFMPHTYGEWFKQKVTPFVQFTYGSADRPGMFFKGEYDKNGGAGEDHYKGKLVVIVDENTLSQAEYTTMAFASCATVIGTTTAGADGNISFITLPGDVRTMISGIGILYPDGTEAQRKGVKIDRIVKPTIAGIKAGRDEQLEAAIQLIEGK</sequence>